<feature type="compositionally biased region" description="Polar residues" evidence="2">
    <location>
        <begin position="11"/>
        <end position="20"/>
    </location>
</feature>
<sequence>MDSNLPLGVTPQPSVFNPSQFLRRPSPKVTPLVLQSTGISTTSKNRLREEFDRIRRFQRDSGDFEASIIARDLDKEPHGGSPEFVEYTDLRADEFDLRVQLPTPCSASSSPLFQSHARYASDSRVNYSRDIETKHIEPRRASMMSVLPSPTAPNINLPLEISQRKYSVPASDDSYETNKSQKSPGGNRFTSFFRWQSTSSHDSATTVSARASSPPRSPKTLGPSFRSVPPMIDTLRANAALDNAYLSDSALSIPPTTPGLGSFDSIEEELRLVSAELAASIKREMELEDLVEKLEAEAADANNNREKRTSDYFSDVGTPDRGQYGSITKHEQELERLKRQCEQERAQIRLELLGKLSEERQRRVDVETQARELEDHVSRGEYSQLVSTDAGKVRVLEQALEDAKRKLAEEKLARENFEQLVTAIKMELEEHREERDRLRDEVVPKLQQRVVNLEAETVQMQQIMADKTKIQQELAALKTENIALMSSQRKPMDIRMITSVDKRMSLAITPAEKRMSLAQMQGLAVTTSTGSLLPNVIPLSPKEKETLADRLKEVEQQRDELQKALRALRERQKVENRQAAQRIKALELERDRALRDSPRKFGNSREVQLLRREVDRLRTRAEDALEAKFKCERNLGSLKMDLERAEQETAVLRALLQEHDSLVSQHEELKDSHIRLSKKVCEMESENSEATSASLQRAYRDLLLTHELTLGRLGELEVKESDLSEDFEVRQRKLVVAYEESEKAMKKLRQSLAEAEAERHLAQTEAVAYKKQASALRQAEKSHLGEERTLASQLKESTERVQQLAAQVQAQMQSNGALRDRLAAAINRGESEQQNSANRINELQGRLKQLEEKVLSAQQETEDAIHNHEEEIQLLQLNHSAQLTRLKATLIQPPEPRSPKMPLTPLLKSPRLEWVGKVGVSSTDNSGNSSERMEFLEKKVVELERALADADREMEEVVNKMSMAQIEVMELTSQRDEAARKTRKLQADIALEKAKYAQLAPV</sequence>
<dbReference type="InterPro" id="IPR056023">
    <property type="entry name" value="DUF7603"/>
</dbReference>
<feature type="region of interest" description="Disordered" evidence="2">
    <location>
        <begin position="203"/>
        <end position="228"/>
    </location>
</feature>
<dbReference type="STRING" id="1051890.A0A3N4LZJ5"/>
<organism evidence="4 5">
    <name type="scientific">Terfezia boudieri ATCC MYA-4762</name>
    <dbReference type="NCBI Taxonomy" id="1051890"/>
    <lineage>
        <taxon>Eukaryota</taxon>
        <taxon>Fungi</taxon>
        <taxon>Dikarya</taxon>
        <taxon>Ascomycota</taxon>
        <taxon>Pezizomycotina</taxon>
        <taxon>Pezizomycetes</taxon>
        <taxon>Pezizales</taxon>
        <taxon>Pezizaceae</taxon>
        <taxon>Terfezia</taxon>
    </lineage>
</organism>
<feature type="domain" description="DUF7603" evidence="3">
    <location>
        <begin position="743"/>
        <end position="852"/>
    </location>
</feature>
<accession>A0A3N4LZJ5</accession>
<dbReference type="InParanoid" id="A0A3N4LZJ5"/>
<gene>
    <name evidence="4" type="ORF">L211DRAFT_369238</name>
</gene>
<protein>
    <recommendedName>
        <fullName evidence="3">DUF7603 domain-containing protein</fullName>
    </recommendedName>
</protein>
<dbReference type="PANTHER" id="PTHR43941:SF1">
    <property type="entry name" value="STRUCTURAL MAINTENANCE OF CHROMOSOMES PROTEIN 2"/>
    <property type="match status" value="1"/>
</dbReference>
<feature type="region of interest" description="Disordered" evidence="2">
    <location>
        <begin position="1"/>
        <end position="22"/>
    </location>
</feature>
<evidence type="ECO:0000256" key="1">
    <source>
        <dbReference type="SAM" id="Coils"/>
    </source>
</evidence>
<dbReference type="OrthoDB" id="5395440at2759"/>
<dbReference type="AlphaFoldDB" id="A0A3N4LZJ5"/>
<proteinExistence type="predicted"/>
<dbReference type="EMBL" id="ML121529">
    <property type="protein sequence ID" value="RPB28247.1"/>
    <property type="molecule type" value="Genomic_DNA"/>
</dbReference>
<feature type="region of interest" description="Disordered" evidence="2">
    <location>
        <begin position="168"/>
        <end position="191"/>
    </location>
</feature>
<keyword evidence="5" id="KW-1185">Reference proteome</keyword>
<dbReference type="Pfam" id="PF24554">
    <property type="entry name" value="DUF7603"/>
    <property type="match status" value="1"/>
</dbReference>
<feature type="coiled-coil region" evidence="1">
    <location>
        <begin position="277"/>
        <end position="480"/>
    </location>
</feature>
<evidence type="ECO:0000256" key="2">
    <source>
        <dbReference type="SAM" id="MobiDB-lite"/>
    </source>
</evidence>
<name>A0A3N4LZJ5_9PEZI</name>
<reference evidence="4 5" key="1">
    <citation type="journal article" date="2018" name="Nat. Ecol. Evol.">
        <title>Pezizomycetes genomes reveal the molecular basis of ectomycorrhizal truffle lifestyle.</title>
        <authorList>
            <person name="Murat C."/>
            <person name="Payen T."/>
            <person name="Noel B."/>
            <person name="Kuo A."/>
            <person name="Morin E."/>
            <person name="Chen J."/>
            <person name="Kohler A."/>
            <person name="Krizsan K."/>
            <person name="Balestrini R."/>
            <person name="Da Silva C."/>
            <person name="Montanini B."/>
            <person name="Hainaut M."/>
            <person name="Levati E."/>
            <person name="Barry K.W."/>
            <person name="Belfiori B."/>
            <person name="Cichocki N."/>
            <person name="Clum A."/>
            <person name="Dockter R.B."/>
            <person name="Fauchery L."/>
            <person name="Guy J."/>
            <person name="Iotti M."/>
            <person name="Le Tacon F."/>
            <person name="Lindquist E.A."/>
            <person name="Lipzen A."/>
            <person name="Malagnac F."/>
            <person name="Mello A."/>
            <person name="Molinier V."/>
            <person name="Miyauchi S."/>
            <person name="Poulain J."/>
            <person name="Riccioni C."/>
            <person name="Rubini A."/>
            <person name="Sitrit Y."/>
            <person name="Splivallo R."/>
            <person name="Traeger S."/>
            <person name="Wang M."/>
            <person name="Zifcakova L."/>
            <person name="Wipf D."/>
            <person name="Zambonelli A."/>
            <person name="Paolocci F."/>
            <person name="Nowrousian M."/>
            <person name="Ottonello S."/>
            <person name="Baldrian P."/>
            <person name="Spatafora J.W."/>
            <person name="Henrissat B."/>
            <person name="Nagy L.G."/>
            <person name="Aury J.M."/>
            <person name="Wincker P."/>
            <person name="Grigoriev I.V."/>
            <person name="Bonfante P."/>
            <person name="Martin F.M."/>
        </authorList>
    </citation>
    <scope>NUCLEOTIDE SEQUENCE [LARGE SCALE GENOMIC DNA]</scope>
    <source>
        <strain evidence="4 5">ATCC MYA-4762</strain>
    </source>
</reference>
<dbReference type="Proteomes" id="UP000267821">
    <property type="component" value="Unassembled WGS sequence"/>
</dbReference>
<evidence type="ECO:0000313" key="5">
    <source>
        <dbReference type="Proteomes" id="UP000267821"/>
    </source>
</evidence>
<feature type="coiled-coil region" evidence="1">
    <location>
        <begin position="738"/>
        <end position="878"/>
    </location>
</feature>
<feature type="compositionally biased region" description="Polar residues" evidence="2">
    <location>
        <begin position="177"/>
        <end position="191"/>
    </location>
</feature>
<evidence type="ECO:0000259" key="3">
    <source>
        <dbReference type="Pfam" id="PF24554"/>
    </source>
</evidence>
<evidence type="ECO:0000313" key="4">
    <source>
        <dbReference type="EMBL" id="RPB28247.1"/>
    </source>
</evidence>
<feature type="coiled-coil region" evidence="1">
    <location>
        <begin position="544"/>
        <end position="672"/>
    </location>
</feature>
<keyword evidence="1" id="KW-0175">Coiled coil</keyword>
<dbReference type="PANTHER" id="PTHR43941">
    <property type="entry name" value="STRUCTURAL MAINTENANCE OF CHROMOSOMES PROTEIN 2"/>
    <property type="match status" value="1"/>
</dbReference>
<feature type="coiled-coil region" evidence="1">
    <location>
        <begin position="926"/>
        <end position="988"/>
    </location>
</feature>